<feature type="non-terminal residue" evidence="2">
    <location>
        <position position="53"/>
    </location>
</feature>
<organism evidence="2 3">
    <name type="scientific">Cirrhinus mrigala</name>
    <name type="common">Mrigala</name>
    <dbReference type="NCBI Taxonomy" id="683832"/>
    <lineage>
        <taxon>Eukaryota</taxon>
        <taxon>Metazoa</taxon>
        <taxon>Chordata</taxon>
        <taxon>Craniata</taxon>
        <taxon>Vertebrata</taxon>
        <taxon>Euteleostomi</taxon>
        <taxon>Actinopterygii</taxon>
        <taxon>Neopterygii</taxon>
        <taxon>Teleostei</taxon>
        <taxon>Ostariophysi</taxon>
        <taxon>Cypriniformes</taxon>
        <taxon>Cyprinidae</taxon>
        <taxon>Labeoninae</taxon>
        <taxon>Labeonini</taxon>
        <taxon>Cirrhinus</taxon>
    </lineage>
</organism>
<accession>A0ABD0QLW2</accession>
<comment type="caution">
    <text evidence="2">The sequence shown here is derived from an EMBL/GenBank/DDBJ whole genome shotgun (WGS) entry which is preliminary data.</text>
</comment>
<proteinExistence type="predicted"/>
<dbReference type="SUPFAM" id="SSF48350">
    <property type="entry name" value="GTPase activation domain, GAP"/>
    <property type="match status" value="1"/>
</dbReference>
<reference evidence="2 3" key="1">
    <citation type="submission" date="2024-05" db="EMBL/GenBank/DDBJ databases">
        <title>Genome sequencing and assembly of Indian major carp, Cirrhinus mrigala (Hamilton, 1822).</title>
        <authorList>
            <person name="Mohindra V."/>
            <person name="Chowdhury L.M."/>
            <person name="Lal K."/>
            <person name="Jena J.K."/>
        </authorList>
    </citation>
    <scope>NUCLEOTIDE SEQUENCE [LARGE SCALE GENOMIC DNA]</scope>
    <source>
        <strain evidence="2">CM1030</strain>
        <tissue evidence="2">Blood</tissue>
    </source>
</reference>
<dbReference type="InterPro" id="IPR031148">
    <property type="entry name" value="Plexin"/>
</dbReference>
<evidence type="ECO:0000313" key="3">
    <source>
        <dbReference type="Proteomes" id="UP001529510"/>
    </source>
</evidence>
<keyword evidence="3" id="KW-1185">Reference proteome</keyword>
<evidence type="ECO:0000259" key="1">
    <source>
        <dbReference type="Pfam" id="PF08337"/>
    </source>
</evidence>
<sequence length="53" mass="6119">GTLQKFVDDVFVAILSTKRPPPIAVRFFFDFLDDMAEKHGIDDPETVHIWKTN</sequence>
<dbReference type="EMBL" id="JAMKFB020000008">
    <property type="protein sequence ID" value="KAL0187172.1"/>
    <property type="molecule type" value="Genomic_DNA"/>
</dbReference>
<dbReference type="PANTHER" id="PTHR22625:SF69">
    <property type="entry name" value="PLEXIN-B3"/>
    <property type="match status" value="1"/>
</dbReference>
<dbReference type="Proteomes" id="UP001529510">
    <property type="component" value="Unassembled WGS sequence"/>
</dbReference>
<feature type="domain" description="Plexin cytoplasmic RasGAP" evidence="1">
    <location>
        <begin position="1"/>
        <end position="53"/>
    </location>
</feature>
<dbReference type="PANTHER" id="PTHR22625">
    <property type="entry name" value="PLEXIN"/>
    <property type="match status" value="1"/>
</dbReference>
<dbReference type="InterPro" id="IPR013548">
    <property type="entry name" value="Plexin_cytoplasmic_RasGAP_dom"/>
</dbReference>
<protein>
    <recommendedName>
        <fullName evidence="1">Plexin cytoplasmic RasGAP domain-containing protein</fullName>
    </recommendedName>
</protein>
<name>A0ABD0QLW2_CIRMR</name>
<dbReference type="AlphaFoldDB" id="A0ABD0QLW2"/>
<gene>
    <name evidence="2" type="ORF">M9458_018842</name>
</gene>
<dbReference type="InterPro" id="IPR008936">
    <property type="entry name" value="Rho_GTPase_activation_prot"/>
</dbReference>
<dbReference type="Gene3D" id="1.10.506.10">
    <property type="entry name" value="GTPase Activation - p120gap, domain 1"/>
    <property type="match status" value="1"/>
</dbReference>
<dbReference type="Pfam" id="PF08337">
    <property type="entry name" value="Plexin_cytopl"/>
    <property type="match status" value="1"/>
</dbReference>
<feature type="non-terminal residue" evidence="2">
    <location>
        <position position="1"/>
    </location>
</feature>
<evidence type="ECO:0000313" key="2">
    <source>
        <dbReference type="EMBL" id="KAL0187172.1"/>
    </source>
</evidence>